<organism evidence="1 2">
    <name type="scientific">Streptomyces phage Annadreamy</name>
    <dbReference type="NCBI Taxonomy" id="2250335"/>
    <lineage>
        <taxon>Viruses</taxon>
        <taxon>Duplodnaviria</taxon>
        <taxon>Heunggongvirae</taxon>
        <taxon>Uroviricota</taxon>
        <taxon>Caudoviricetes</taxon>
        <taxon>Stanwilliamsviridae</taxon>
        <taxon>Loccivirinae</taxon>
        <taxon>Annadreamyvirus</taxon>
        <taxon>Annadreamyvirus annadreamy</taxon>
    </lineage>
</organism>
<name>A0A345GTA0_9CAUD</name>
<keyword evidence="2" id="KW-1185">Reference proteome</keyword>
<gene>
    <name evidence="1" type="primary">51</name>
    <name evidence="1" type="ORF">SEA_ANNADREAMY_51</name>
</gene>
<dbReference type="KEGG" id="vg:55609194"/>
<protein>
    <submittedName>
        <fullName evidence="1">Uncharacterized protein</fullName>
    </submittedName>
</protein>
<evidence type="ECO:0000313" key="1">
    <source>
        <dbReference type="EMBL" id="AXG66172.1"/>
    </source>
</evidence>
<dbReference type="RefSeq" id="YP_009839017.1">
    <property type="nucleotide sequence ID" value="NC_048719.1"/>
</dbReference>
<evidence type="ECO:0000313" key="2">
    <source>
        <dbReference type="Proteomes" id="UP000259354"/>
    </source>
</evidence>
<dbReference type="EMBL" id="MH536811">
    <property type="protein sequence ID" value="AXG66172.1"/>
    <property type="molecule type" value="Genomic_DNA"/>
</dbReference>
<proteinExistence type="predicted"/>
<reference evidence="1 2" key="1">
    <citation type="submission" date="2018-06" db="EMBL/GenBank/DDBJ databases">
        <authorList>
            <person name="Moussa A."/>
            <person name="Couoh J.M."/>
            <person name="Harbem L."/>
            <person name="Okocha J.C."/>
            <person name="Taylor D."/>
            <person name="Teutsch A.B."/>
            <person name="Smith B.R."/>
            <person name="Suri N."/>
            <person name="Layton S.R."/>
            <person name="Kim T."/>
            <person name="Hughes L.E."/>
            <person name="Garlena R.A."/>
            <person name="Russell D.A."/>
            <person name="Pope W.H."/>
            <person name="Jacobs-Sera D."/>
            <person name="Hatfull G.F."/>
        </authorList>
    </citation>
    <scope>NUCLEOTIDE SEQUENCE [LARGE SCALE GENOMIC DNA]</scope>
</reference>
<dbReference type="Proteomes" id="UP000259354">
    <property type="component" value="Segment"/>
</dbReference>
<accession>A0A345GTA0</accession>
<dbReference type="GeneID" id="55609194"/>
<sequence>MHEVDKTPSAHRVKVSVGYTRNMGNFESLRVDVGLELDGVGNPNPTFDKAYSWAEGKLLEKVAEVEEELKGIKE</sequence>